<sequence length="432" mass="47239">MSFFKWDASPARIIALGFALVIFLGSLLFSSPFCLREGVHLSYIDSLYMATSAVCVTGLVTVDPGSTFSPFGELILALLIQIGGLGVAAVGTGVIVVLGEKLNFKGRSLIKNSFNLNSLGGMIRFLRSLFVATFIIESIGAALSFPVFIQQYTWWDALGISCFHSIAAFNNSGFDILGTGESLAAYTHHIWLNVVTISLIFLGGIGFLVIYEVWNEKWFWRTWSLNTCTSIFMGTTILIIGAILLKFTESFSWLNAFFYSMSARTAGFATIPLSSFAPVTMMTMLILMFIGAAPGSTGGGIKTTTLFVLLMRIRKAVTNKPEEMFHYSIPNSAFRKASIVFFMGLFVVYVSTYLVLMTNPHISFLDALTEMTSAYATVGLSTGITSSLNSIGKLISIAVMYIGRLGPITIATLWYYEDDSQARYPSDYISIG</sequence>
<gene>
    <name evidence="9" type="ORF">BCB69_04535</name>
</gene>
<dbReference type="GO" id="GO:0005886">
    <property type="term" value="C:plasma membrane"/>
    <property type="evidence" value="ECO:0007669"/>
    <property type="project" value="UniProtKB-SubCell"/>
</dbReference>
<keyword evidence="6" id="KW-0406">Ion transport</keyword>
<evidence type="ECO:0000256" key="2">
    <source>
        <dbReference type="ARBA" id="ARBA00022448"/>
    </source>
</evidence>
<feature type="transmembrane region" description="Helical" evidence="8">
    <location>
        <begin position="12"/>
        <end position="29"/>
    </location>
</feature>
<keyword evidence="4 8" id="KW-0812">Transmembrane</keyword>
<evidence type="ECO:0000256" key="8">
    <source>
        <dbReference type="SAM" id="Phobius"/>
    </source>
</evidence>
<dbReference type="PANTHER" id="PTHR32024">
    <property type="entry name" value="TRK SYSTEM POTASSIUM UPTAKE PROTEIN TRKG-RELATED"/>
    <property type="match status" value="1"/>
</dbReference>
<feature type="transmembrane region" description="Helical" evidence="8">
    <location>
        <begin position="223"/>
        <end position="245"/>
    </location>
</feature>
<evidence type="ECO:0000256" key="7">
    <source>
        <dbReference type="ARBA" id="ARBA00023136"/>
    </source>
</evidence>
<evidence type="ECO:0000256" key="4">
    <source>
        <dbReference type="ARBA" id="ARBA00022692"/>
    </source>
</evidence>
<proteinExistence type="predicted"/>
<dbReference type="EMBL" id="CP017037">
    <property type="protein sequence ID" value="AOH39287.1"/>
    <property type="molecule type" value="Genomic_DNA"/>
</dbReference>
<dbReference type="GO" id="GO:0008324">
    <property type="term" value="F:monoatomic cation transmembrane transporter activity"/>
    <property type="evidence" value="ECO:0007669"/>
    <property type="project" value="InterPro"/>
</dbReference>
<name>A0A1B3WEA9_9FIRM</name>
<feature type="transmembrane region" description="Helical" evidence="8">
    <location>
        <begin position="129"/>
        <end position="149"/>
    </location>
</feature>
<dbReference type="PANTHER" id="PTHR32024:SF1">
    <property type="entry name" value="KTR SYSTEM POTASSIUM UPTAKE PROTEIN B"/>
    <property type="match status" value="1"/>
</dbReference>
<dbReference type="InterPro" id="IPR003445">
    <property type="entry name" value="Cat_transpt"/>
</dbReference>
<feature type="transmembrane region" description="Helical" evidence="8">
    <location>
        <begin position="190"/>
        <end position="211"/>
    </location>
</feature>
<dbReference type="GO" id="GO:0030001">
    <property type="term" value="P:metal ion transport"/>
    <property type="evidence" value="ECO:0007669"/>
    <property type="project" value="UniProtKB-ARBA"/>
</dbReference>
<evidence type="ECO:0000256" key="5">
    <source>
        <dbReference type="ARBA" id="ARBA00022989"/>
    </source>
</evidence>
<accession>A0A1B3WEA9</accession>
<comment type="subcellular location">
    <subcellularLocation>
        <location evidence="1">Cell membrane</location>
        <topology evidence="1">Multi-pass membrane protein</topology>
    </subcellularLocation>
</comment>
<reference evidence="10" key="1">
    <citation type="submission" date="2016-08" db="EMBL/GenBank/DDBJ databases">
        <authorList>
            <person name="Holder M.E."/>
            <person name="Ajami N.J."/>
            <person name="Petrosino J.F."/>
        </authorList>
    </citation>
    <scope>NUCLEOTIDE SEQUENCE [LARGE SCALE GENOMIC DNA]</scope>
    <source>
        <strain evidence="10">F0677</strain>
    </source>
</reference>
<organism evidence="9 10">
    <name type="scientific">Dialister pneumosintes</name>
    <dbReference type="NCBI Taxonomy" id="39950"/>
    <lineage>
        <taxon>Bacteria</taxon>
        <taxon>Bacillati</taxon>
        <taxon>Bacillota</taxon>
        <taxon>Negativicutes</taxon>
        <taxon>Veillonellales</taxon>
        <taxon>Veillonellaceae</taxon>
        <taxon>Dialister</taxon>
    </lineage>
</organism>
<dbReference type="Proteomes" id="UP000094757">
    <property type="component" value="Chromosome"/>
</dbReference>
<dbReference type="RefSeq" id="WP_069177136.1">
    <property type="nucleotide sequence ID" value="NZ_CP017037.1"/>
</dbReference>
<keyword evidence="2" id="KW-0813">Transport</keyword>
<protein>
    <recommendedName>
        <fullName evidence="11">H(+)-transporting ATPase</fullName>
    </recommendedName>
</protein>
<feature type="transmembrane region" description="Helical" evidence="8">
    <location>
        <begin position="394"/>
        <end position="416"/>
    </location>
</feature>
<keyword evidence="3" id="KW-1003">Cell membrane</keyword>
<dbReference type="Pfam" id="PF02386">
    <property type="entry name" value="TrkH"/>
    <property type="match status" value="2"/>
</dbReference>
<dbReference type="STRING" id="39950.BCB69_04535"/>
<keyword evidence="7 8" id="KW-0472">Membrane</keyword>
<dbReference type="KEGG" id="dpn:BCB69_04535"/>
<evidence type="ECO:0000256" key="6">
    <source>
        <dbReference type="ARBA" id="ARBA00023065"/>
    </source>
</evidence>
<feature type="transmembrane region" description="Helical" evidence="8">
    <location>
        <begin position="41"/>
        <end position="62"/>
    </location>
</feature>
<evidence type="ECO:0000313" key="10">
    <source>
        <dbReference type="Proteomes" id="UP000094757"/>
    </source>
</evidence>
<keyword evidence="5 8" id="KW-1133">Transmembrane helix</keyword>
<evidence type="ECO:0008006" key="11">
    <source>
        <dbReference type="Google" id="ProtNLM"/>
    </source>
</evidence>
<dbReference type="AlphaFoldDB" id="A0A1B3WEA9"/>
<evidence type="ECO:0000313" key="9">
    <source>
        <dbReference type="EMBL" id="AOH39287.1"/>
    </source>
</evidence>
<feature type="transmembrane region" description="Helical" evidence="8">
    <location>
        <begin position="334"/>
        <end position="356"/>
    </location>
</feature>
<evidence type="ECO:0000256" key="1">
    <source>
        <dbReference type="ARBA" id="ARBA00004651"/>
    </source>
</evidence>
<evidence type="ECO:0000256" key="3">
    <source>
        <dbReference type="ARBA" id="ARBA00022475"/>
    </source>
</evidence>
<feature type="transmembrane region" description="Helical" evidence="8">
    <location>
        <begin position="74"/>
        <end position="98"/>
    </location>
</feature>
<feature type="transmembrane region" description="Helical" evidence="8">
    <location>
        <begin position="296"/>
        <end position="313"/>
    </location>
</feature>